<dbReference type="PANTHER" id="PTHR45982">
    <property type="entry name" value="REGULATOR OF CHROMOSOME CONDENSATION"/>
    <property type="match status" value="1"/>
</dbReference>
<protein>
    <submittedName>
        <fullName evidence="3">Copper amine oxidase</fullName>
    </submittedName>
</protein>
<dbReference type="Gene3D" id="2.130.10.30">
    <property type="entry name" value="Regulator of chromosome condensation 1/beta-lactamase-inhibitor protein II"/>
    <property type="match status" value="3"/>
</dbReference>
<dbReference type="STRING" id="172713.GCA_001705305_03291"/>
<sequence length="504" mass="55353">MKRRTLLLSMIALLLFSSSAWAAEKESTSRIRSYDSGSLIQSDGSLWLWGYNQSVPTRVEGKANVVKTFSNIFNEGDLVFTLQDQSAWYVPRNNIAESVKFIPLEKVQNLAAVSGLNDHVLALSTEGNVYSADWHNNGDILDPFQTVAGIDEVANIDSYYEERPEYEEGWIFLKKDGSVWKNTKGLQGIKPISSLQDITAIAKNIALKKDGTVWTWPKEFDTNAALSDTATASQIQSLTGIQTIKSNGRTNLAIDRQGRLWFWGATVTGYSDSTAYHNENNPVLLTGVRNVKDAFIVERSILALTTEGNVYGASLEGEKLSSNAHFTLLAQNIQSIKAGPRHVIMQKTDGSLWGWGVNKHAQLGIGDYEFLYSTPVPVQKPILVRLNGTPVPLSNGVITRNGQAFIPLRSVFDKLGAEVSFDSNNKVAKIIQSRAGATPVSLQLNLKTSQTTVNGKPVELTNPPFTVNGIAYLPLRLISETLGAKVDWIQKEDTITITATTTTK</sequence>
<name>A0A222WSK9_9BACL</name>
<evidence type="ECO:0000259" key="2">
    <source>
        <dbReference type="Pfam" id="PF07833"/>
    </source>
</evidence>
<reference evidence="3 4" key="1">
    <citation type="submission" date="2017-03" db="EMBL/GenBank/DDBJ databases">
        <title>Complete genome sequence of Paenibacillus Kribbensis producing bioflocculants.</title>
        <authorList>
            <person name="Lee H.-G."/>
            <person name="Oh H.-M."/>
        </authorList>
    </citation>
    <scope>NUCLEOTIDE SEQUENCE [LARGE SCALE GENOMIC DNA]</scope>
    <source>
        <strain evidence="3 4">AM49</strain>
    </source>
</reference>
<keyword evidence="1" id="KW-0732">Signal</keyword>
<dbReference type="EMBL" id="CP020028">
    <property type="protein sequence ID" value="ASR48942.1"/>
    <property type="molecule type" value="Genomic_DNA"/>
</dbReference>
<evidence type="ECO:0000256" key="1">
    <source>
        <dbReference type="SAM" id="SignalP"/>
    </source>
</evidence>
<feature type="signal peptide" evidence="1">
    <location>
        <begin position="1"/>
        <end position="22"/>
    </location>
</feature>
<dbReference type="PANTHER" id="PTHR45982:SF1">
    <property type="entry name" value="REGULATOR OF CHROMOSOME CONDENSATION"/>
    <property type="match status" value="1"/>
</dbReference>
<dbReference type="InterPro" id="IPR009091">
    <property type="entry name" value="RCC1/BLIP-II"/>
</dbReference>
<dbReference type="RefSeq" id="WP_094156219.1">
    <property type="nucleotide sequence ID" value="NZ_CP020028.1"/>
</dbReference>
<evidence type="ECO:0000313" key="3">
    <source>
        <dbReference type="EMBL" id="ASR48942.1"/>
    </source>
</evidence>
<dbReference type="InterPro" id="IPR036582">
    <property type="entry name" value="Mao_N_sf"/>
</dbReference>
<dbReference type="Gene3D" id="3.30.457.10">
    <property type="entry name" value="Copper amine oxidase-like, N-terminal domain"/>
    <property type="match status" value="1"/>
</dbReference>
<proteinExistence type="predicted"/>
<accession>A0A222WSK9</accession>
<dbReference type="InterPro" id="IPR012854">
    <property type="entry name" value="Cu_amine_oxidase-like_N"/>
</dbReference>
<evidence type="ECO:0000313" key="4">
    <source>
        <dbReference type="Proteomes" id="UP000214666"/>
    </source>
</evidence>
<dbReference type="KEGG" id="pkb:B4V02_20675"/>
<gene>
    <name evidence="3" type="ORF">B4V02_20675</name>
</gene>
<dbReference type="SUPFAM" id="SSF50985">
    <property type="entry name" value="RCC1/BLIP-II"/>
    <property type="match status" value="1"/>
</dbReference>
<dbReference type="InterPro" id="IPR051553">
    <property type="entry name" value="Ran_GTPase-activating"/>
</dbReference>
<dbReference type="SUPFAM" id="SSF55383">
    <property type="entry name" value="Copper amine oxidase, domain N"/>
    <property type="match status" value="2"/>
</dbReference>
<dbReference type="Proteomes" id="UP000214666">
    <property type="component" value="Chromosome"/>
</dbReference>
<feature type="domain" description="Copper amine oxidase-like N-terminal" evidence="2">
    <location>
        <begin position="386"/>
        <end position="497"/>
    </location>
</feature>
<feature type="chain" id="PRO_5011990766" evidence="1">
    <location>
        <begin position="23"/>
        <end position="504"/>
    </location>
</feature>
<keyword evidence="4" id="KW-1185">Reference proteome</keyword>
<dbReference type="OrthoDB" id="27389at2"/>
<organism evidence="3 4">
    <name type="scientific">Paenibacillus kribbensis</name>
    <dbReference type="NCBI Taxonomy" id="172713"/>
    <lineage>
        <taxon>Bacteria</taxon>
        <taxon>Bacillati</taxon>
        <taxon>Bacillota</taxon>
        <taxon>Bacilli</taxon>
        <taxon>Bacillales</taxon>
        <taxon>Paenibacillaceae</taxon>
        <taxon>Paenibacillus</taxon>
    </lineage>
</organism>
<dbReference type="Pfam" id="PF07833">
    <property type="entry name" value="Cu_amine_oxidN1"/>
    <property type="match status" value="1"/>
</dbReference>
<dbReference type="AlphaFoldDB" id="A0A222WSK9"/>